<keyword evidence="8" id="KW-1185">Reference proteome</keyword>
<keyword evidence="3 5" id="KW-0732">Signal</keyword>
<dbReference type="GO" id="GO:0030288">
    <property type="term" value="C:outer membrane-bounded periplasmic space"/>
    <property type="evidence" value="ECO:0007669"/>
    <property type="project" value="TreeGrafter"/>
</dbReference>
<reference evidence="7 8" key="1">
    <citation type="submission" date="2019-11" db="EMBL/GenBank/DDBJ databases">
        <authorList>
            <person name="Zheng R.K."/>
            <person name="Sun C.M."/>
        </authorList>
    </citation>
    <scope>NUCLEOTIDE SEQUENCE [LARGE SCALE GENOMIC DNA]</scope>
    <source>
        <strain evidence="7 8">SRB007</strain>
    </source>
</reference>
<keyword evidence="2" id="KW-0813">Transport</keyword>
<feature type="chain" id="PRO_5026254041" evidence="5">
    <location>
        <begin position="23"/>
        <end position="274"/>
    </location>
</feature>
<evidence type="ECO:0000313" key="7">
    <source>
        <dbReference type="EMBL" id="QGY41502.1"/>
    </source>
</evidence>
<dbReference type="GO" id="GO:0006865">
    <property type="term" value="P:amino acid transport"/>
    <property type="evidence" value="ECO:0007669"/>
    <property type="project" value="TreeGrafter"/>
</dbReference>
<dbReference type="Pfam" id="PF00497">
    <property type="entry name" value="SBP_bac_3"/>
    <property type="match status" value="1"/>
</dbReference>
<name>A0A6I6JML8_9BACT</name>
<dbReference type="PANTHER" id="PTHR30085">
    <property type="entry name" value="AMINO ACID ABC TRANSPORTER PERMEASE"/>
    <property type="match status" value="1"/>
</dbReference>
<feature type="domain" description="Solute-binding protein family 3/N-terminal" evidence="6">
    <location>
        <begin position="34"/>
        <end position="259"/>
    </location>
</feature>
<dbReference type="PROSITE" id="PS01039">
    <property type="entry name" value="SBP_BACTERIAL_3"/>
    <property type="match status" value="1"/>
</dbReference>
<dbReference type="InterPro" id="IPR051455">
    <property type="entry name" value="Bact_solute-bind_prot3"/>
</dbReference>
<protein>
    <submittedName>
        <fullName evidence="7">Transporter substrate-binding domain-containing protein</fullName>
    </submittedName>
</protein>
<evidence type="ECO:0000256" key="5">
    <source>
        <dbReference type="SAM" id="SignalP"/>
    </source>
</evidence>
<dbReference type="AlphaFoldDB" id="A0A6I6JML8"/>
<dbReference type="KEGG" id="psel:GM415_15710"/>
<dbReference type="RefSeq" id="WP_158949843.1">
    <property type="nucleotide sequence ID" value="NZ_CP046400.1"/>
</dbReference>
<organism evidence="7 8">
    <name type="scientific">Pseudodesulfovibrio cashew</name>
    <dbReference type="NCBI Taxonomy" id="2678688"/>
    <lineage>
        <taxon>Bacteria</taxon>
        <taxon>Pseudomonadati</taxon>
        <taxon>Thermodesulfobacteriota</taxon>
        <taxon>Desulfovibrionia</taxon>
        <taxon>Desulfovibrionales</taxon>
        <taxon>Desulfovibrionaceae</taxon>
    </lineage>
</organism>
<dbReference type="GO" id="GO:0005576">
    <property type="term" value="C:extracellular region"/>
    <property type="evidence" value="ECO:0007669"/>
    <property type="project" value="TreeGrafter"/>
</dbReference>
<dbReference type="InterPro" id="IPR018313">
    <property type="entry name" value="SBP_3_CS"/>
</dbReference>
<feature type="signal peptide" evidence="5">
    <location>
        <begin position="1"/>
        <end position="22"/>
    </location>
</feature>
<dbReference type="Gene3D" id="3.40.190.10">
    <property type="entry name" value="Periplasmic binding protein-like II"/>
    <property type="match status" value="2"/>
</dbReference>
<dbReference type="PANTHER" id="PTHR30085:SF6">
    <property type="entry name" value="ABC TRANSPORTER GLUTAMINE-BINDING PROTEIN GLNH"/>
    <property type="match status" value="1"/>
</dbReference>
<comment type="similarity">
    <text evidence="1 4">Belongs to the bacterial solute-binding protein 3 family.</text>
</comment>
<evidence type="ECO:0000256" key="3">
    <source>
        <dbReference type="ARBA" id="ARBA00022729"/>
    </source>
</evidence>
<proteinExistence type="inferred from homology"/>
<gene>
    <name evidence="7" type="ORF">GM415_15710</name>
</gene>
<evidence type="ECO:0000259" key="6">
    <source>
        <dbReference type="SMART" id="SM00062"/>
    </source>
</evidence>
<evidence type="ECO:0000256" key="2">
    <source>
        <dbReference type="ARBA" id="ARBA00022448"/>
    </source>
</evidence>
<accession>A0A6I6JML8</accession>
<dbReference type="InterPro" id="IPR001638">
    <property type="entry name" value="Solute-binding_3/MltF_N"/>
</dbReference>
<dbReference type="EMBL" id="CP046400">
    <property type="protein sequence ID" value="QGY41502.1"/>
    <property type="molecule type" value="Genomic_DNA"/>
</dbReference>
<evidence type="ECO:0000256" key="1">
    <source>
        <dbReference type="ARBA" id="ARBA00010333"/>
    </source>
</evidence>
<dbReference type="SUPFAM" id="SSF53850">
    <property type="entry name" value="Periplasmic binding protein-like II"/>
    <property type="match status" value="1"/>
</dbReference>
<dbReference type="SMART" id="SM00062">
    <property type="entry name" value="PBPb"/>
    <property type="match status" value="1"/>
</dbReference>
<dbReference type="CDD" id="cd13689">
    <property type="entry name" value="PBP2_BsGlnH"/>
    <property type="match status" value="1"/>
</dbReference>
<dbReference type="Proteomes" id="UP000428328">
    <property type="component" value="Chromosome"/>
</dbReference>
<evidence type="ECO:0000256" key="4">
    <source>
        <dbReference type="RuleBase" id="RU003744"/>
    </source>
</evidence>
<sequence>MRVLKITVLAALLVMAASVAFAGPTYDRVMSTKVVKAGLSNQGIPFGFINDKNEWVGFDVDMATEIAKRLGAKLEKVVVNNNTRISFVQTNPPKVDMVLSNMTHKRVRDEKIDFSITYFFDGQKFLAKKGAVKEVTDLANLKVGSMQGTTSIVNATAYLKKLGNANPKVIGYDGEVAMFEALRSGRVQAITTDSTILLGYAAKVPGQFELVGDFISDEPYGIGLPQDDSAWRDAINFTLQDMWKDGTYMTIYNKWFGPDSAYPFPMTEKIEMWP</sequence>
<evidence type="ECO:0000313" key="8">
    <source>
        <dbReference type="Proteomes" id="UP000428328"/>
    </source>
</evidence>